<accession>A0AAE0CKA9</accession>
<keyword evidence="3" id="KW-1185">Reference proteome</keyword>
<organism evidence="2 3">
    <name type="scientific">Dipteronia dyeriana</name>
    <dbReference type="NCBI Taxonomy" id="168575"/>
    <lineage>
        <taxon>Eukaryota</taxon>
        <taxon>Viridiplantae</taxon>
        <taxon>Streptophyta</taxon>
        <taxon>Embryophyta</taxon>
        <taxon>Tracheophyta</taxon>
        <taxon>Spermatophyta</taxon>
        <taxon>Magnoliopsida</taxon>
        <taxon>eudicotyledons</taxon>
        <taxon>Gunneridae</taxon>
        <taxon>Pentapetalae</taxon>
        <taxon>rosids</taxon>
        <taxon>malvids</taxon>
        <taxon>Sapindales</taxon>
        <taxon>Sapindaceae</taxon>
        <taxon>Hippocastanoideae</taxon>
        <taxon>Acereae</taxon>
        <taxon>Dipteronia</taxon>
    </lineage>
</organism>
<dbReference type="InterPro" id="IPR053151">
    <property type="entry name" value="RNase_H-like"/>
</dbReference>
<feature type="domain" description="RNase H type-1" evidence="1">
    <location>
        <begin position="22"/>
        <end position="145"/>
    </location>
</feature>
<dbReference type="CDD" id="cd06222">
    <property type="entry name" value="RNase_H_like"/>
    <property type="match status" value="1"/>
</dbReference>
<dbReference type="InterPro" id="IPR036397">
    <property type="entry name" value="RNaseH_sf"/>
</dbReference>
<dbReference type="Pfam" id="PF13456">
    <property type="entry name" value="RVT_3"/>
    <property type="match status" value="1"/>
</dbReference>
<gene>
    <name evidence="2" type="ORF">Ddye_014107</name>
</gene>
<dbReference type="AlphaFoldDB" id="A0AAE0CKA9"/>
<proteinExistence type="predicted"/>
<evidence type="ECO:0000259" key="1">
    <source>
        <dbReference type="Pfam" id="PF13456"/>
    </source>
</evidence>
<dbReference type="SUPFAM" id="SSF53098">
    <property type="entry name" value="Ribonuclease H-like"/>
    <property type="match status" value="1"/>
</dbReference>
<evidence type="ECO:0000313" key="3">
    <source>
        <dbReference type="Proteomes" id="UP001280121"/>
    </source>
</evidence>
<protein>
    <recommendedName>
        <fullName evidence="1">RNase H type-1 domain-containing protein</fullName>
    </recommendedName>
</protein>
<sequence>MRVKKSVIKDWVSPLINSFKFNVDGSVRGMSRQTGMGGVLRDCNGSVVCLSSYFVGSIDSSAAKVMAIHKATETCSSSFFLRGQVVSIVSDSKVAVSWNHNEDFGSIVQVRLISFIRSQLKSRKGIKVVYASRMFNSFADSLAKMRSGACGDFLHWM</sequence>
<dbReference type="PANTHER" id="PTHR47723:SF22">
    <property type="entry name" value="RNASE H TYPE-1 DOMAIN-CONTAINING PROTEIN"/>
    <property type="match status" value="1"/>
</dbReference>
<dbReference type="Gene3D" id="3.30.420.10">
    <property type="entry name" value="Ribonuclease H-like superfamily/Ribonuclease H"/>
    <property type="match status" value="1"/>
</dbReference>
<dbReference type="GO" id="GO:0003676">
    <property type="term" value="F:nucleic acid binding"/>
    <property type="evidence" value="ECO:0007669"/>
    <property type="project" value="InterPro"/>
</dbReference>
<dbReference type="InterPro" id="IPR044730">
    <property type="entry name" value="RNase_H-like_dom_plant"/>
</dbReference>
<dbReference type="InterPro" id="IPR002156">
    <property type="entry name" value="RNaseH_domain"/>
</dbReference>
<name>A0AAE0CKA9_9ROSI</name>
<evidence type="ECO:0000313" key="2">
    <source>
        <dbReference type="EMBL" id="KAK2654251.1"/>
    </source>
</evidence>
<dbReference type="PANTHER" id="PTHR47723">
    <property type="entry name" value="OS05G0353850 PROTEIN"/>
    <property type="match status" value="1"/>
</dbReference>
<dbReference type="EMBL" id="JANJYI010000004">
    <property type="protein sequence ID" value="KAK2654251.1"/>
    <property type="molecule type" value="Genomic_DNA"/>
</dbReference>
<dbReference type="Proteomes" id="UP001280121">
    <property type="component" value="Unassembled WGS sequence"/>
</dbReference>
<comment type="caution">
    <text evidence="2">The sequence shown here is derived from an EMBL/GenBank/DDBJ whole genome shotgun (WGS) entry which is preliminary data.</text>
</comment>
<dbReference type="InterPro" id="IPR012337">
    <property type="entry name" value="RNaseH-like_sf"/>
</dbReference>
<dbReference type="GO" id="GO:0004523">
    <property type="term" value="F:RNA-DNA hybrid ribonuclease activity"/>
    <property type="evidence" value="ECO:0007669"/>
    <property type="project" value="InterPro"/>
</dbReference>
<reference evidence="2" key="1">
    <citation type="journal article" date="2023" name="Plant J.">
        <title>Genome sequences and population genomics provide insights into the demographic history, inbreeding, and mutation load of two 'living fossil' tree species of Dipteronia.</title>
        <authorList>
            <person name="Feng Y."/>
            <person name="Comes H.P."/>
            <person name="Chen J."/>
            <person name="Zhu S."/>
            <person name="Lu R."/>
            <person name="Zhang X."/>
            <person name="Li P."/>
            <person name="Qiu J."/>
            <person name="Olsen K.M."/>
            <person name="Qiu Y."/>
        </authorList>
    </citation>
    <scope>NUCLEOTIDE SEQUENCE</scope>
    <source>
        <strain evidence="2">KIB01</strain>
    </source>
</reference>